<keyword evidence="1" id="KW-0812">Transmembrane</keyword>
<dbReference type="KEGG" id="lpav:PLANPX_4702"/>
<feature type="transmembrane region" description="Helical" evidence="1">
    <location>
        <begin position="83"/>
        <end position="104"/>
    </location>
</feature>
<organism evidence="2 3">
    <name type="scientific">Lacipirellula parvula</name>
    <dbReference type="NCBI Taxonomy" id="2650471"/>
    <lineage>
        <taxon>Bacteria</taxon>
        <taxon>Pseudomonadati</taxon>
        <taxon>Planctomycetota</taxon>
        <taxon>Planctomycetia</taxon>
        <taxon>Pirellulales</taxon>
        <taxon>Lacipirellulaceae</taxon>
        <taxon>Lacipirellula</taxon>
    </lineage>
</organism>
<reference evidence="3" key="1">
    <citation type="submission" date="2019-10" db="EMBL/GenBank/DDBJ databases">
        <title>Lacipirellula parvula gen. nov., sp. nov., representing a lineage of planctomycetes widespread in freshwater anoxic habitats, and description of the family Lacipirellulaceae.</title>
        <authorList>
            <person name="Dedysh S.N."/>
            <person name="Kulichevskaya I.S."/>
            <person name="Beletsky A.V."/>
            <person name="Rakitin A.L."/>
            <person name="Mardanov A.V."/>
            <person name="Ivanova A.A."/>
            <person name="Saltykova V.X."/>
            <person name="Rijpstra W.I.C."/>
            <person name="Sinninghe Damste J.S."/>
            <person name="Ravin N.V."/>
        </authorList>
    </citation>
    <scope>NUCLEOTIDE SEQUENCE [LARGE SCALE GENOMIC DNA]</scope>
    <source>
        <strain evidence="3">PX69</strain>
    </source>
</reference>
<keyword evidence="1" id="KW-0472">Membrane</keyword>
<accession>A0A5K7XE75</accession>
<protein>
    <submittedName>
        <fullName evidence="2">Uncharacterized protein</fullName>
    </submittedName>
</protein>
<evidence type="ECO:0000313" key="3">
    <source>
        <dbReference type="Proteomes" id="UP000326837"/>
    </source>
</evidence>
<keyword evidence="3" id="KW-1185">Reference proteome</keyword>
<name>A0A5K7XE75_9BACT</name>
<dbReference type="EMBL" id="AP021861">
    <property type="protein sequence ID" value="BBO35090.1"/>
    <property type="molecule type" value="Genomic_DNA"/>
</dbReference>
<gene>
    <name evidence="2" type="ORF">PLANPX_4702</name>
</gene>
<keyword evidence="1" id="KW-1133">Transmembrane helix</keyword>
<dbReference type="AlphaFoldDB" id="A0A5K7XE75"/>
<sequence>MAKSYCDYCEAVLEPSREFIYEMESLNFLDDEEWLEEIRSVPAYHGEPLRICKRCQASIELNEANLKSEDPAEDHEQRAGFRLLAFAMILFALVIVGDIVVSVFRSL</sequence>
<proteinExistence type="predicted"/>
<evidence type="ECO:0000256" key="1">
    <source>
        <dbReference type="SAM" id="Phobius"/>
    </source>
</evidence>
<dbReference type="Proteomes" id="UP000326837">
    <property type="component" value="Chromosome"/>
</dbReference>
<evidence type="ECO:0000313" key="2">
    <source>
        <dbReference type="EMBL" id="BBO35090.1"/>
    </source>
</evidence>